<dbReference type="RefSeq" id="WP_154574092.1">
    <property type="nucleotide sequence ID" value="NZ_VUMZ01000003.1"/>
</dbReference>
<evidence type="ECO:0000313" key="2">
    <source>
        <dbReference type="Proteomes" id="UP000474676"/>
    </source>
</evidence>
<evidence type="ECO:0000313" key="1">
    <source>
        <dbReference type="EMBL" id="MST51637.1"/>
    </source>
</evidence>
<dbReference type="GeneID" id="303114648"/>
<keyword evidence="2" id="KW-1185">Reference proteome</keyword>
<accession>A0A6L5Y6Z7</accession>
<sequence>MIVHYRVNGKERKRLAEVIAKEIGVDAIYQGAPTFSYQMDYFTVDREGALVFDDENYSDEVERVFNAIADAGFTPDEGEEYEGTGLAIQMPMMTGDEISRLEALIESKESLIKKAIGTDSLVVGEKDGKLDFPWFKADTTPEEIKAYMDFVTALCRMAKEAKRVTGKDKPVENEKYAFRCFLLRLGFIGDDYKQSRKILLQNFSGSSAWKSGTPTKEVQA</sequence>
<organism evidence="1 2">
    <name type="scientific">Hornefia butyriciproducens</name>
    <dbReference type="NCBI Taxonomy" id="2652293"/>
    <lineage>
        <taxon>Bacteria</taxon>
        <taxon>Bacillati</taxon>
        <taxon>Bacillota</taxon>
        <taxon>Clostridia</taxon>
        <taxon>Peptostreptococcales</taxon>
        <taxon>Anaerovoracaceae</taxon>
        <taxon>Hornefia</taxon>
    </lineage>
</organism>
<dbReference type="EMBL" id="VUMZ01000003">
    <property type="protein sequence ID" value="MST51637.1"/>
    <property type="molecule type" value="Genomic_DNA"/>
</dbReference>
<proteinExistence type="predicted"/>
<protein>
    <submittedName>
        <fullName evidence="1">Virulence protein</fullName>
    </submittedName>
</protein>
<dbReference type="AlphaFoldDB" id="A0A6L5Y6Z7"/>
<comment type="caution">
    <text evidence="1">The sequence shown here is derived from an EMBL/GenBank/DDBJ whole genome shotgun (WGS) entry which is preliminary data.</text>
</comment>
<dbReference type="Proteomes" id="UP000474676">
    <property type="component" value="Unassembled WGS sequence"/>
</dbReference>
<reference evidence="1 2" key="1">
    <citation type="submission" date="2019-08" db="EMBL/GenBank/DDBJ databases">
        <title>In-depth cultivation of the pig gut microbiome towards novel bacterial diversity and tailored functional studies.</title>
        <authorList>
            <person name="Wylensek D."/>
            <person name="Hitch T.C.A."/>
            <person name="Clavel T."/>
        </authorList>
    </citation>
    <scope>NUCLEOTIDE SEQUENCE [LARGE SCALE GENOMIC DNA]</scope>
    <source>
        <strain evidence="1 2">WCA-MUC-591-APC-3H</strain>
    </source>
</reference>
<gene>
    <name evidence="1" type="ORF">FYJ64_04850</name>
</gene>
<name>A0A6L5Y6Z7_9FIRM</name>